<proteinExistence type="predicted"/>
<dbReference type="EMBL" id="KZ819303">
    <property type="protein sequence ID" value="PWN95561.1"/>
    <property type="molecule type" value="Genomic_DNA"/>
</dbReference>
<feature type="compositionally biased region" description="Low complexity" evidence="1">
    <location>
        <begin position="92"/>
        <end position="103"/>
    </location>
</feature>
<protein>
    <submittedName>
        <fullName evidence="2">Uncharacterized protein</fullName>
    </submittedName>
</protein>
<evidence type="ECO:0000256" key="1">
    <source>
        <dbReference type="SAM" id="MobiDB-lite"/>
    </source>
</evidence>
<dbReference type="RefSeq" id="XP_025595840.1">
    <property type="nucleotide sequence ID" value="XM_025739083.1"/>
</dbReference>
<name>A0A316Z201_9BASI</name>
<feature type="compositionally biased region" description="Low complexity" evidence="1">
    <location>
        <begin position="30"/>
        <end position="46"/>
    </location>
</feature>
<evidence type="ECO:0000313" key="3">
    <source>
        <dbReference type="Proteomes" id="UP000245946"/>
    </source>
</evidence>
<sequence length="131" mass="14444">MVSRSSGQALRSVRQSLLLPHSRRRAARGASTVHRSSATRSHSARAPVSQHVHSSRYSMRGCVLRLAAQCKARPLTTQPGRLSTQALRAEPVQRPRQPRRSSPIAIVSRLPDTPPILVAQRWTCDLQIASV</sequence>
<feature type="compositionally biased region" description="Polar residues" evidence="1">
    <location>
        <begin position="1"/>
        <end position="15"/>
    </location>
</feature>
<dbReference type="AlphaFoldDB" id="A0A316Z201"/>
<evidence type="ECO:0000313" key="2">
    <source>
        <dbReference type="EMBL" id="PWN95561.1"/>
    </source>
</evidence>
<feature type="compositionally biased region" description="Polar residues" evidence="1">
    <location>
        <begin position="75"/>
        <end position="86"/>
    </location>
</feature>
<keyword evidence="3" id="KW-1185">Reference proteome</keyword>
<organism evidence="2 3">
    <name type="scientific">Tilletiopsis washingtonensis</name>
    <dbReference type="NCBI Taxonomy" id="58919"/>
    <lineage>
        <taxon>Eukaryota</taxon>
        <taxon>Fungi</taxon>
        <taxon>Dikarya</taxon>
        <taxon>Basidiomycota</taxon>
        <taxon>Ustilaginomycotina</taxon>
        <taxon>Exobasidiomycetes</taxon>
        <taxon>Entylomatales</taxon>
        <taxon>Entylomatales incertae sedis</taxon>
        <taxon>Tilletiopsis</taxon>
    </lineage>
</organism>
<reference evidence="2 3" key="1">
    <citation type="journal article" date="2018" name="Mol. Biol. Evol.">
        <title>Broad Genomic Sampling Reveals a Smut Pathogenic Ancestry of the Fungal Clade Ustilaginomycotina.</title>
        <authorList>
            <person name="Kijpornyongpan T."/>
            <person name="Mondo S.J."/>
            <person name="Barry K."/>
            <person name="Sandor L."/>
            <person name="Lee J."/>
            <person name="Lipzen A."/>
            <person name="Pangilinan J."/>
            <person name="LaButti K."/>
            <person name="Hainaut M."/>
            <person name="Henrissat B."/>
            <person name="Grigoriev I.V."/>
            <person name="Spatafora J.W."/>
            <person name="Aime M.C."/>
        </authorList>
    </citation>
    <scope>NUCLEOTIDE SEQUENCE [LARGE SCALE GENOMIC DNA]</scope>
    <source>
        <strain evidence="2 3">MCA 4186</strain>
    </source>
</reference>
<feature type="region of interest" description="Disordered" evidence="1">
    <location>
        <begin position="75"/>
        <end position="103"/>
    </location>
</feature>
<dbReference type="GeneID" id="37266629"/>
<feature type="region of interest" description="Disordered" evidence="1">
    <location>
        <begin position="1"/>
        <end position="56"/>
    </location>
</feature>
<dbReference type="Proteomes" id="UP000245946">
    <property type="component" value="Unassembled WGS sequence"/>
</dbReference>
<accession>A0A316Z201</accession>
<gene>
    <name evidence="2" type="ORF">FA09DRAFT_132375</name>
</gene>